<evidence type="ECO:0000313" key="1">
    <source>
        <dbReference type="EMBL" id="NEZ56821.1"/>
    </source>
</evidence>
<reference evidence="1 2" key="1">
    <citation type="journal article" date="2020" name="Microb. Ecol.">
        <title>Ecogenomics of the Marine Benthic Filamentous Cyanobacterium Adonisia.</title>
        <authorList>
            <person name="Walter J.M."/>
            <person name="Coutinho F.H."/>
            <person name="Leomil L."/>
            <person name="Hargreaves P.I."/>
            <person name="Campeao M.E."/>
            <person name="Vieira V.V."/>
            <person name="Silva B.S."/>
            <person name="Fistarol G.O."/>
            <person name="Salomon P.S."/>
            <person name="Sawabe T."/>
            <person name="Mino S."/>
            <person name="Hosokawa M."/>
            <person name="Miyashita H."/>
            <person name="Maruyama F."/>
            <person name="van Verk M.C."/>
            <person name="Dutilh B.E."/>
            <person name="Thompson C.C."/>
            <person name="Thompson F.L."/>
        </authorList>
    </citation>
    <scope>NUCLEOTIDE SEQUENCE [LARGE SCALE GENOMIC DNA]</scope>
    <source>
        <strain evidence="1 2">CCMR0081</strain>
    </source>
</reference>
<dbReference type="EMBL" id="QXHD01000004">
    <property type="protein sequence ID" value="NEZ56821.1"/>
    <property type="molecule type" value="Genomic_DNA"/>
</dbReference>
<dbReference type="AlphaFoldDB" id="A0A6M0RMA2"/>
<gene>
    <name evidence="1" type="ORF">DXZ20_14255</name>
</gene>
<proteinExistence type="predicted"/>
<accession>A0A6M0RMA2</accession>
<comment type="caution">
    <text evidence="1">The sequence shown here is derived from an EMBL/GenBank/DDBJ whole genome shotgun (WGS) entry which is preliminary data.</text>
</comment>
<keyword evidence="2" id="KW-1185">Reference proteome</keyword>
<dbReference type="Proteomes" id="UP000481033">
    <property type="component" value="Unassembled WGS sequence"/>
</dbReference>
<evidence type="ECO:0000313" key="2">
    <source>
        <dbReference type="Proteomes" id="UP000481033"/>
    </source>
</evidence>
<protein>
    <submittedName>
        <fullName evidence="1">Uncharacterized protein</fullName>
    </submittedName>
</protein>
<sequence>MNLWEGKTTMVNHKNSSSKQHLSAENLAQQEMLQSILALQEPYPWTPAESSNYFAEATAAGDELALSDEEAKIGWQAFSAQLDAFWGGTSIQAALAQRFASRLSKDVINQITAKATQVVNTGRPLAEQLITCVRDTLTGWDDADLQVMARPLAHAMRGQEEILDATINSVRDIEWESLSSMEQARISLAAARWAIDYVTTEQNK</sequence>
<organism evidence="1 2">
    <name type="scientific">Adonisia turfae CCMR0081</name>
    <dbReference type="NCBI Taxonomy" id="2292702"/>
    <lineage>
        <taxon>Bacteria</taxon>
        <taxon>Bacillati</taxon>
        <taxon>Cyanobacteriota</taxon>
        <taxon>Adonisia</taxon>
        <taxon>Adonisia turfae</taxon>
    </lineage>
</organism>
<name>A0A6M0RMA2_9CYAN</name>